<protein>
    <submittedName>
        <fullName evidence="3">Uncharacterized protein</fullName>
    </submittedName>
</protein>
<dbReference type="RefSeq" id="XP_040874625.1">
    <property type="nucleotide sequence ID" value="XM_041025529.1"/>
</dbReference>
<gene>
    <name evidence="3" type="ORF">M437DRAFT_70668</name>
</gene>
<dbReference type="EMBL" id="KL584884">
    <property type="protein sequence ID" value="KEQ57601.1"/>
    <property type="molecule type" value="Genomic_DNA"/>
</dbReference>
<reference evidence="3 4" key="1">
    <citation type="journal article" date="2014" name="BMC Genomics">
        <title>Genome sequencing of four Aureobasidium pullulans varieties: biotechnological potential, stress tolerance, and description of new species.</title>
        <authorList>
            <person name="Gostin Ar C."/>
            <person name="Ohm R.A."/>
            <person name="Kogej T."/>
            <person name="Sonjak S."/>
            <person name="Turk M."/>
            <person name="Zajc J."/>
            <person name="Zalar P."/>
            <person name="Grube M."/>
            <person name="Sun H."/>
            <person name="Han J."/>
            <person name="Sharma A."/>
            <person name="Chiniquy J."/>
            <person name="Ngan C.Y."/>
            <person name="Lipzen A."/>
            <person name="Barry K."/>
            <person name="Grigoriev I.V."/>
            <person name="Gunde-Cimerman N."/>
        </authorList>
    </citation>
    <scope>NUCLEOTIDE SEQUENCE [LARGE SCALE GENOMIC DNA]</scope>
    <source>
        <strain evidence="3 4">CBS 110374</strain>
    </source>
</reference>
<feature type="signal peptide" evidence="2">
    <location>
        <begin position="1"/>
        <end position="19"/>
    </location>
</feature>
<feature type="chain" id="PRO_5001701136" evidence="2">
    <location>
        <begin position="20"/>
        <end position="269"/>
    </location>
</feature>
<dbReference type="HOGENOM" id="CLU_065175_0_0_1"/>
<feature type="compositionally biased region" description="Polar residues" evidence="1">
    <location>
        <begin position="113"/>
        <end position="126"/>
    </location>
</feature>
<evidence type="ECO:0000313" key="4">
    <source>
        <dbReference type="Proteomes" id="UP000030672"/>
    </source>
</evidence>
<evidence type="ECO:0000256" key="1">
    <source>
        <dbReference type="SAM" id="MobiDB-lite"/>
    </source>
</evidence>
<keyword evidence="2" id="KW-0732">Signal</keyword>
<accession>A0A074W4W2</accession>
<organism evidence="3 4">
    <name type="scientific">Aureobasidium melanogenum (strain CBS 110374)</name>
    <name type="common">Aureobasidium pullulans var. melanogenum</name>
    <dbReference type="NCBI Taxonomy" id="1043003"/>
    <lineage>
        <taxon>Eukaryota</taxon>
        <taxon>Fungi</taxon>
        <taxon>Dikarya</taxon>
        <taxon>Ascomycota</taxon>
        <taxon>Pezizomycotina</taxon>
        <taxon>Dothideomycetes</taxon>
        <taxon>Dothideomycetidae</taxon>
        <taxon>Dothideales</taxon>
        <taxon>Saccotheciaceae</taxon>
        <taxon>Aureobasidium</taxon>
    </lineage>
</organism>
<proteinExistence type="predicted"/>
<feature type="region of interest" description="Disordered" evidence="1">
    <location>
        <begin position="97"/>
        <end position="130"/>
    </location>
</feature>
<dbReference type="Proteomes" id="UP000030672">
    <property type="component" value="Unassembled WGS sequence"/>
</dbReference>
<evidence type="ECO:0000256" key="2">
    <source>
        <dbReference type="SAM" id="SignalP"/>
    </source>
</evidence>
<name>A0A074W4W2_AURM1</name>
<evidence type="ECO:0000313" key="3">
    <source>
        <dbReference type="EMBL" id="KEQ57601.1"/>
    </source>
</evidence>
<keyword evidence="4" id="KW-1185">Reference proteome</keyword>
<dbReference type="AlphaFoldDB" id="A0A074W4W2"/>
<dbReference type="GeneID" id="63918902"/>
<sequence length="269" mass="28587">MFSHLFAGLSLVALGISQSSTVIPDSSTQILPSDPVILSTKPLVPGGNIWSALVDSCIESSGISGIDCVSDALSDLLVIAATKDGYGNNTMDIKNGTSAGKRSLTGAERSGLTLRSTSEGSKTMQGSTTSTYSSRSTLFEHISNGTHGTVRAVASLDGSNDSSGETRRYRRNTFSYGDKVQGLKLSYSANCGFVRFNDQALQKLRDLIGTFVHSASTNTHSDKYALEIFNIGNNVNNHMLATLVAEADVYGSEYEEYQPAPLYPLGAQC</sequence>